<dbReference type="AlphaFoldDB" id="A0AAV8WB57"/>
<evidence type="ECO:0000256" key="1">
    <source>
        <dbReference type="ARBA" id="ARBA00007347"/>
    </source>
</evidence>
<keyword evidence="5" id="KW-1185">Reference proteome</keyword>
<dbReference type="Proteomes" id="UP001159042">
    <property type="component" value="Unassembled WGS sequence"/>
</dbReference>
<evidence type="ECO:0000256" key="3">
    <source>
        <dbReference type="RuleBase" id="RU364104"/>
    </source>
</evidence>
<dbReference type="InterPro" id="IPR013892">
    <property type="entry name" value="Cyt_c_biogenesis_Cmc1-like"/>
</dbReference>
<sequence>MHTDLSPHLHSEKCNELIQLLQQCRKDYPFLRLFGKCSPEYSKMVKCLKEERLIRRQKKF</sequence>
<evidence type="ECO:0000313" key="5">
    <source>
        <dbReference type="Proteomes" id="UP001159042"/>
    </source>
</evidence>
<comment type="subcellular location">
    <subcellularLocation>
        <location evidence="3">Mitochondrion</location>
    </subcellularLocation>
</comment>
<dbReference type="PROSITE" id="PS51808">
    <property type="entry name" value="CHCH"/>
    <property type="match status" value="1"/>
</dbReference>
<reference evidence="4 5" key="1">
    <citation type="journal article" date="2023" name="Insect Mol. Biol.">
        <title>Genome sequencing provides insights into the evolution of gene families encoding plant cell wall-degrading enzymes in longhorned beetles.</title>
        <authorList>
            <person name="Shin N.R."/>
            <person name="Okamura Y."/>
            <person name="Kirsch R."/>
            <person name="Pauchet Y."/>
        </authorList>
    </citation>
    <scope>NUCLEOTIDE SEQUENCE [LARGE SCALE GENOMIC DNA]</scope>
    <source>
        <strain evidence="4">EAD_L_NR</strain>
    </source>
</reference>
<evidence type="ECO:0000256" key="2">
    <source>
        <dbReference type="ARBA" id="ARBA00023157"/>
    </source>
</evidence>
<comment type="similarity">
    <text evidence="1 3">Belongs to the CMC family.</text>
</comment>
<gene>
    <name evidence="4" type="ORF">NQ315_010425</name>
</gene>
<name>A0AAV8WB57_9CUCU</name>
<dbReference type="EMBL" id="JANEYG010000004">
    <property type="protein sequence ID" value="KAJ8923843.1"/>
    <property type="molecule type" value="Genomic_DNA"/>
</dbReference>
<evidence type="ECO:0000313" key="4">
    <source>
        <dbReference type="EMBL" id="KAJ8923843.1"/>
    </source>
</evidence>
<keyword evidence="2" id="KW-1015">Disulfide bond</keyword>
<dbReference type="GO" id="GO:0005739">
    <property type="term" value="C:mitochondrion"/>
    <property type="evidence" value="ECO:0007669"/>
    <property type="project" value="UniProtKB-SubCell"/>
</dbReference>
<comment type="caution">
    <text evidence="4">The sequence shown here is derived from an EMBL/GenBank/DDBJ whole genome shotgun (WGS) entry which is preliminary data.</text>
</comment>
<keyword evidence="3" id="KW-0496">Mitochondrion</keyword>
<accession>A0AAV8WB57</accession>
<protein>
    <recommendedName>
        <fullName evidence="3">COX assembly mitochondrial protein</fullName>
    </recommendedName>
</protein>
<organism evidence="4 5">
    <name type="scientific">Exocentrus adspersus</name>
    <dbReference type="NCBI Taxonomy" id="1586481"/>
    <lineage>
        <taxon>Eukaryota</taxon>
        <taxon>Metazoa</taxon>
        <taxon>Ecdysozoa</taxon>
        <taxon>Arthropoda</taxon>
        <taxon>Hexapoda</taxon>
        <taxon>Insecta</taxon>
        <taxon>Pterygota</taxon>
        <taxon>Neoptera</taxon>
        <taxon>Endopterygota</taxon>
        <taxon>Coleoptera</taxon>
        <taxon>Polyphaga</taxon>
        <taxon>Cucujiformia</taxon>
        <taxon>Chrysomeloidea</taxon>
        <taxon>Cerambycidae</taxon>
        <taxon>Lamiinae</taxon>
        <taxon>Acanthocinini</taxon>
        <taxon>Exocentrus</taxon>
    </lineage>
</organism>
<dbReference type="Pfam" id="PF08583">
    <property type="entry name" value="Cmc1"/>
    <property type="match status" value="1"/>
</dbReference>
<proteinExistence type="inferred from homology"/>